<evidence type="ECO:0000313" key="1">
    <source>
        <dbReference type="EMBL" id="EEH07391.1"/>
    </source>
</evidence>
<evidence type="ECO:0000313" key="2">
    <source>
        <dbReference type="Proteomes" id="UP000001631"/>
    </source>
</evidence>
<dbReference type="VEuPathDB" id="FungiDB:I7I50_11578"/>
<protein>
    <submittedName>
        <fullName evidence="1">Uncharacterized protein</fullName>
    </submittedName>
</protein>
<organism evidence="1 2">
    <name type="scientific">Ajellomyces capsulatus (strain G186AR / H82 / ATCC MYA-2454 / RMSCC 2432)</name>
    <name type="common">Darling's disease fungus</name>
    <name type="synonym">Histoplasma capsulatum</name>
    <dbReference type="NCBI Taxonomy" id="447093"/>
    <lineage>
        <taxon>Eukaryota</taxon>
        <taxon>Fungi</taxon>
        <taxon>Dikarya</taxon>
        <taxon>Ascomycota</taxon>
        <taxon>Pezizomycotina</taxon>
        <taxon>Eurotiomycetes</taxon>
        <taxon>Eurotiomycetidae</taxon>
        <taxon>Onygenales</taxon>
        <taxon>Ajellomycetaceae</taxon>
        <taxon>Histoplasma</taxon>
    </lineage>
</organism>
<dbReference type="InParanoid" id="C0NNE3"/>
<reference evidence="1" key="1">
    <citation type="submission" date="2009-02" db="EMBL/GenBank/DDBJ databases">
        <title>The Genome Sequence of Ajellomyces capsulatus strain G186AR.</title>
        <authorList>
            <consortium name="The Broad Institute Genome Sequencing Platform"/>
            <person name="Champion M."/>
            <person name="Cuomo C."/>
            <person name="Ma L.-J."/>
            <person name="Henn M.R."/>
            <person name="Sil A."/>
            <person name="Goldman B."/>
            <person name="Young S.K."/>
            <person name="Kodira C.D."/>
            <person name="Zeng Q."/>
            <person name="Koehrsen M."/>
            <person name="Alvarado L."/>
            <person name="Berlin A."/>
            <person name="Borenstein D."/>
            <person name="Chen Z."/>
            <person name="Engels R."/>
            <person name="Freedman E."/>
            <person name="Gellesch M."/>
            <person name="Goldberg J."/>
            <person name="Griggs A."/>
            <person name="Gujja S."/>
            <person name="Heiman D."/>
            <person name="Hepburn T."/>
            <person name="Howarth C."/>
            <person name="Jen D."/>
            <person name="Larson L."/>
            <person name="Lewis B."/>
            <person name="Mehta T."/>
            <person name="Park D."/>
            <person name="Pearson M."/>
            <person name="Roberts A."/>
            <person name="Saif S."/>
            <person name="Shea T."/>
            <person name="Shenoy N."/>
            <person name="Sisk P."/>
            <person name="Stolte C."/>
            <person name="Sykes S."/>
            <person name="Walk T."/>
            <person name="White J."/>
            <person name="Yandava C."/>
            <person name="Klein B."/>
            <person name="McEwen J.G."/>
            <person name="Puccia R."/>
            <person name="Goldman G.H."/>
            <person name="Felipe M.S."/>
            <person name="Nino-Vega G."/>
            <person name="San-Blas G."/>
            <person name="Taylor J."/>
            <person name="Mendoza L."/>
            <person name="Galagan J."/>
            <person name="Nusbaum C."/>
            <person name="Birren B."/>
        </authorList>
    </citation>
    <scope>NUCLEOTIDE SEQUENCE</scope>
    <source>
        <strain evidence="1">G186AR</strain>
    </source>
</reference>
<proteinExistence type="predicted"/>
<keyword evidence="2" id="KW-1185">Reference proteome</keyword>
<dbReference type="Proteomes" id="UP000001631">
    <property type="component" value="Unassembled WGS sequence"/>
</dbReference>
<dbReference type="HOGENOM" id="CLU_1815253_0_0_1"/>
<gene>
    <name evidence="1" type="ORF">HCBG_04270</name>
</gene>
<accession>C0NNE3</accession>
<name>C0NNE3_AJECG</name>
<dbReference type="GeneID" id="69037286"/>
<sequence>MPSHVSMYSISSEGITAIEILPWLFPESSNYPNQDFSLLIFAWIALSCSRGSEINAFPLCPTITLRGNLPLISLGDSIICGIGPGASKLNKRSDDVGLRGVWSHLWLAVIDRAYDPIVGVEGRQCLGPFDLPAAPAVEDLVI</sequence>
<dbReference type="EMBL" id="GG663367">
    <property type="protein sequence ID" value="EEH07391.1"/>
    <property type="molecule type" value="Genomic_DNA"/>
</dbReference>
<dbReference type="RefSeq" id="XP_045287872.1">
    <property type="nucleotide sequence ID" value="XM_045431319.1"/>
</dbReference>
<dbReference type="AlphaFoldDB" id="C0NNE3"/>